<evidence type="ECO:0000313" key="2">
    <source>
        <dbReference type="EMBL" id="TYA13754.1"/>
    </source>
</evidence>
<dbReference type="AlphaFoldDB" id="A0A5D0CWY9"/>
<dbReference type="OrthoDB" id="9795206at2"/>
<dbReference type="Pfam" id="PF00583">
    <property type="entry name" value="Acetyltransf_1"/>
    <property type="match status" value="1"/>
</dbReference>
<dbReference type="CDD" id="cd04301">
    <property type="entry name" value="NAT_SF"/>
    <property type="match status" value="1"/>
</dbReference>
<proteinExistence type="predicted"/>
<dbReference type="PROSITE" id="PS51186">
    <property type="entry name" value="GNAT"/>
    <property type="match status" value="1"/>
</dbReference>
<feature type="domain" description="N-acetyltransferase" evidence="1">
    <location>
        <begin position="10"/>
        <end position="162"/>
    </location>
</feature>
<sequence>MDVVLEGSRLRIRPTRAEAELDFVLALEHAEENRSFISPWERRQHEAFRSDPDHLHMVIETREANELVGYLLLKGVTLTEGCVDITRLVVASKGNGYGREALRLVKRWAFDEAGAHRLQLDVKSKNLRAQALYKSEGFVQEGVLRECLRDGSESGYESLYLMSILEKEYRDV</sequence>
<dbReference type="PANTHER" id="PTHR43415">
    <property type="entry name" value="SPERMIDINE N(1)-ACETYLTRANSFERASE"/>
    <property type="match status" value="1"/>
</dbReference>
<keyword evidence="3" id="KW-1185">Reference proteome</keyword>
<protein>
    <submittedName>
        <fullName evidence="2">GNAT family N-acetyltransferase</fullName>
    </submittedName>
</protein>
<keyword evidence="2" id="KW-0808">Transferase</keyword>
<dbReference type="EMBL" id="VSDO01000002">
    <property type="protein sequence ID" value="TYA13754.1"/>
    <property type="molecule type" value="Genomic_DNA"/>
</dbReference>
<dbReference type="PANTHER" id="PTHR43415:SF3">
    <property type="entry name" value="GNAT-FAMILY ACETYLTRANSFERASE"/>
    <property type="match status" value="1"/>
</dbReference>
<dbReference type="SUPFAM" id="SSF55729">
    <property type="entry name" value="Acyl-CoA N-acyltransferases (Nat)"/>
    <property type="match status" value="1"/>
</dbReference>
<dbReference type="Gene3D" id="3.40.630.30">
    <property type="match status" value="1"/>
</dbReference>
<accession>A0A5D0CWY9</accession>
<comment type="caution">
    <text evidence="2">The sequence shown here is derived from an EMBL/GenBank/DDBJ whole genome shotgun (WGS) entry which is preliminary data.</text>
</comment>
<gene>
    <name evidence="2" type="ORF">FRY98_13605</name>
</gene>
<dbReference type="InterPro" id="IPR016181">
    <property type="entry name" value="Acyl_CoA_acyltransferase"/>
</dbReference>
<evidence type="ECO:0000259" key="1">
    <source>
        <dbReference type="PROSITE" id="PS51186"/>
    </source>
</evidence>
<name>A0A5D0CWY9_9BACL</name>
<dbReference type="InterPro" id="IPR000182">
    <property type="entry name" value="GNAT_dom"/>
</dbReference>
<organism evidence="2 3">
    <name type="scientific">Paenibacillus faecis</name>
    <dbReference type="NCBI Taxonomy" id="862114"/>
    <lineage>
        <taxon>Bacteria</taxon>
        <taxon>Bacillati</taxon>
        <taxon>Bacillota</taxon>
        <taxon>Bacilli</taxon>
        <taxon>Bacillales</taxon>
        <taxon>Paenibacillaceae</taxon>
        <taxon>Paenibacillus</taxon>
    </lineage>
</organism>
<dbReference type="GO" id="GO:0016747">
    <property type="term" value="F:acyltransferase activity, transferring groups other than amino-acyl groups"/>
    <property type="evidence" value="ECO:0007669"/>
    <property type="project" value="InterPro"/>
</dbReference>
<reference evidence="2 3" key="1">
    <citation type="submission" date="2019-08" db="EMBL/GenBank/DDBJ databases">
        <title>Genome sequencing of Paenibacillus faecis DSM 23593(T).</title>
        <authorList>
            <person name="Kook J.-K."/>
            <person name="Park S.-N."/>
            <person name="Lim Y.K."/>
        </authorList>
    </citation>
    <scope>NUCLEOTIDE SEQUENCE [LARGE SCALE GENOMIC DNA]</scope>
    <source>
        <strain evidence="2 3">DSM 23593</strain>
    </source>
</reference>
<evidence type="ECO:0000313" key="3">
    <source>
        <dbReference type="Proteomes" id="UP000325218"/>
    </source>
</evidence>
<dbReference type="Proteomes" id="UP000325218">
    <property type="component" value="Unassembled WGS sequence"/>
</dbReference>